<organism evidence="2 3">
    <name type="scientific">Trichogramma brassicae</name>
    <dbReference type="NCBI Taxonomy" id="86971"/>
    <lineage>
        <taxon>Eukaryota</taxon>
        <taxon>Metazoa</taxon>
        <taxon>Ecdysozoa</taxon>
        <taxon>Arthropoda</taxon>
        <taxon>Hexapoda</taxon>
        <taxon>Insecta</taxon>
        <taxon>Pterygota</taxon>
        <taxon>Neoptera</taxon>
        <taxon>Endopterygota</taxon>
        <taxon>Hymenoptera</taxon>
        <taxon>Apocrita</taxon>
        <taxon>Proctotrupomorpha</taxon>
        <taxon>Chalcidoidea</taxon>
        <taxon>Trichogrammatidae</taxon>
        <taxon>Trichogramma</taxon>
    </lineage>
</organism>
<feature type="region of interest" description="Disordered" evidence="1">
    <location>
        <begin position="130"/>
        <end position="155"/>
    </location>
</feature>
<reference evidence="2 3" key="1">
    <citation type="submission" date="2020-02" db="EMBL/GenBank/DDBJ databases">
        <authorList>
            <person name="Ferguson B K."/>
        </authorList>
    </citation>
    <scope>NUCLEOTIDE SEQUENCE [LARGE SCALE GENOMIC DNA]</scope>
</reference>
<evidence type="ECO:0000313" key="2">
    <source>
        <dbReference type="EMBL" id="CAB0040523.1"/>
    </source>
</evidence>
<dbReference type="EMBL" id="CADCXV010001030">
    <property type="protein sequence ID" value="CAB0040523.1"/>
    <property type="molecule type" value="Genomic_DNA"/>
</dbReference>
<evidence type="ECO:0000256" key="1">
    <source>
        <dbReference type="SAM" id="MobiDB-lite"/>
    </source>
</evidence>
<sequence>MNDAIEQVRDTLRERSLYRLTTDRGPLIYSRKKKKNNHITVGDCRSTVVPLASVPGPTHRLQDAVDHIDRIVSEKAARVAGASRKIMQNPWAQKSPDENLCSRSRLDPPVMTHPSGDCATETQAYIPASGGRASKSLPARDHGGEPHVSYDAMYL</sequence>
<gene>
    <name evidence="2" type="ORF">TBRA_LOCUS12225</name>
</gene>
<protein>
    <submittedName>
        <fullName evidence="2">Uncharacterized protein</fullName>
    </submittedName>
</protein>
<dbReference type="Proteomes" id="UP000479190">
    <property type="component" value="Unassembled WGS sequence"/>
</dbReference>
<keyword evidence="3" id="KW-1185">Reference proteome</keyword>
<proteinExistence type="predicted"/>
<name>A0A6H5ITR6_9HYME</name>
<evidence type="ECO:0000313" key="3">
    <source>
        <dbReference type="Proteomes" id="UP000479190"/>
    </source>
</evidence>
<accession>A0A6H5ITR6</accession>
<dbReference type="AlphaFoldDB" id="A0A6H5ITR6"/>